<dbReference type="PROSITE" id="PS50931">
    <property type="entry name" value="HTH_LYSR"/>
    <property type="match status" value="1"/>
</dbReference>
<organism evidence="6 7">
    <name type="scientific">Pusillibacter faecalis</name>
    <dbReference type="NCBI Taxonomy" id="2714358"/>
    <lineage>
        <taxon>Bacteria</taxon>
        <taxon>Bacillati</taxon>
        <taxon>Bacillota</taxon>
        <taxon>Clostridia</taxon>
        <taxon>Eubacteriales</taxon>
        <taxon>Oscillospiraceae</taxon>
        <taxon>Pusillibacter</taxon>
    </lineage>
</organism>
<dbReference type="InterPro" id="IPR050950">
    <property type="entry name" value="HTH-type_LysR_regulators"/>
</dbReference>
<dbReference type="GO" id="GO:0005829">
    <property type="term" value="C:cytosol"/>
    <property type="evidence" value="ECO:0007669"/>
    <property type="project" value="TreeGrafter"/>
</dbReference>
<dbReference type="InterPro" id="IPR036388">
    <property type="entry name" value="WH-like_DNA-bd_sf"/>
</dbReference>
<comment type="similarity">
    <text evidence="1">Belongs to the LysR transcriptional regulatory family.</text>
</comment>
<evidence type="ECO:0000313" key="6">
    <source>
        <dbReference type="EMBL" id="BCK82815.1"/>
    </source>
</evidence>
<dbReference type="GO" id="GO:0003677">
    <property type="term" value="F:DNA binding"/>
    <property type="evidence" value="ECO:0007669"/>
    <property type="project" value="UniProtKB-KW"/>
</dbReference>
<dbReference type="SUPFAM" id="SSF46785">
    <property type="entry name" value="Winged helix' DNA-binding domain"/>
    <property type="match status" value="1"/>
</dbReference>
<dbReference type="EMBL" id="AP023420">
    <property type="protein sequence ID" value="BCK82815.1"/>
    <property type="molecule type" value="Genomic_DNA"/>
</dbReference>
<dbReference type="Gene3D" id="3.40.190.290">
    <property type="match status" value="1"/>
</dbReference>
<dbReference type="PANTHER" id="PTHR30419:SF8">
    <property type="entry name" value="NITROGEN ASSIMILATION TRANSCRIPTIONAL ACTIVATOR-RELATED"/>
    <property type="match status" value="1"/>
</dbReference>
<evidence type="ECO:0000259" key="5">
    <source>
        <dbReference type="PROSITE" id="PS50931"/>
    </source>
</evidence>
<dbReference type="SUPFAM" id="SSF53850">
    <property type="entry name" value="Periplasmic binding protein-like II"/>
    <property type="match status" value="1"/>
</dbReference>
<evidence type="ECO:0000256" key="2">
    <source>
        <dbReference type="ARBA" id="ARBA00023015"/>
    </source>
</evidence>
<evidence type="ECO:0000256" key="1">
    <source>
        <dbReference type="ARBA" id="ARBA00009437"/>
    </source>
</evidence>
<evidence type="ECO:0000256" key="4">
    <source>
        <dbReference type="ARBA" id="ARBA00023163"/>
    </source>
</evidence>
<dbReference type="InterPro" id="IPR005119">
    <property type="entry name" value="LysR_subst-bd"/>
</dbReference>
<dbReference type="Gene3D" id="1.10.10.10">
    <property type="entry name" value="Winged helix-like DNA-binding domain superfamily/Winged helix DNA-binding domain"/>
    <property type="match status" value="1"/>
</dbReference>
<feature type="domain" description="HTH lysR-type" evidence="5">
    <location>
        <begin position="1"/>
        <end position="58"/>
    </location>
</feature>
<sequence length="301" mass="34311">MDLRQLENIVAIAEERSISRAAERLFISQPALSQQVSKLEARLGVPLFSRDKQGLSLTQAGKVYVENAKKILSIRDETYNRIYDIAAYRKGSISIGVSPGRSPMIVSKIYPQFQREFPGFNIQVFDISNAQTKEMLIQGTLDLGFLLLSDKEISARLPISHLAITQEDMYLVTSKNHPMAARYHNGSQGRMIDLRLFQNETFALPTKGAKIRLFVDEIFASYGISPNVCYQVYNIQSIITVVSESRLCTIIPAGFLPDNENLIYFRLKPNRFMEFSICWNSNHRMTTAEKFFVELCQKVYL</sequence>
<reference evidence="6" key="1">
    <citation type="submission" date="2020-09" db="EMBL/GenBank/DDBJ databases">
        <title>New species isolated from human feces.</title>
        <authorList>
            <person name="Kitahara M."/>
            <person name="Shigeno Y."/>
            <person name="Shime M."/>
            <person name="Matsumoto Y."/>
            <person name="Nakamura S."/>
            <person name="Motooka D."/>
            <person name="Fukuoka S."/>
            <person name="Nishikawa H."/>
            <person name="Benno Y."/>
        </authorList>
    </citation>
    <scope>NUCLEOTIDE SEQUENCE</scope>
    <source>
        <strain evidence="6">MM59</strain>
    </source>
</reference>
<dbReference type="AlphaFoldDB" id="A0A810Q852"/>
<dbReference type="InterPro" id="IPR000847">
    <property type="entry name" value="LysR_HTH_N"/>
</dbReference>
<keyword evidence="7" id="KW-1185">Reference proteome</keyword>
<keyword evidence="2" id="KW-0805">Transcription regulation</keyword>
<dbReference type="CDD" id="cd05466">
    <property type="entry name" value="PBP2_LTTR_substrate"/>
    <property type="match status" value="1"/>
</dbReference>
<accession>A0A810Q852</accession>
<keyword evidence="3" id="KW-0238">DNA-binding</keyword>
<protein>
    <submittedName>
        <fullName evidence="6">LysR family transcriptional regulator</fullName>
    </submittedName>
</protein>
<dbReference type="GO" id="GO:0003700">
    <property type="term" value="F:DNA-binding transcription factor activity"/>
    <property type="evidence" value="ECO:0007669"/>
    <property type="project" value="InterPro"/>
</dbReference>
<dbReference type="Pfam" id="PF03466">
    <property type="entry name" value="LysR_substrate"/>
    <property type="match status" value="1"/>
</dbReference>
<dbReference type="KEGG" id="pfaa:MM59RIKEN_01340"/>
<gene>
    <name evidence="6" type="ORF">MM59RIKEN_01340</name>
</gene>
<dbReference type="InterPro" id="IPR036390">
    <property type="entry name" value="WH_DNA-bd_sf"/>
</dbReference>
<dbReference type="PRINTS" id="PR00039">
    <property type="entry name" value="HTHLYSR"/>
</dbReference>
<name>A0A810Q852_9FIRM</name>
<dbReference type="Proteomes" id="UP000679848">
    <property type="component" value="Chromosome"/>
</dbReference>
<evidence type="ECO:0000256" key="3">
    <source>
        <dbReference type="ARBA" id="ARBA00023125"/>
    </source>
</evidence>
<keyword evidence="4" id="KW-0804">Transcription</keyword>
<evidence type="ECO:0000313" key="7">
    <source>
        <dbReference type="Proteomes" id="UP000679848"/>
    </source>
</evidence>
<dbReference type="Pfam" id="PF00126">
    <property type="entry name" value="HTH_1"/>
    <property type="match status" value="1"/>
</dbReference>
<dbReference type="FunFam" id="1.10.10.10:FF:000001">
    <property type="entry name" value="LysR family transcriptional regulator"/>
    <property type="match status" value="1"/>
</dbReference>
<proteinExistence type="inferred from homology"/>
<dbReference type="PANTHER" id="PTHR30419">
    <property type="entry name" value="HTH-TYPE TRANSCRIPTIONAL REGULATOR YBHD"/>
    <property type="match status" value="1"/>
</dbReference>